<name>A0ABS4JNW8_9BACL</name>
<comment type="caution">
    <text evidence="2">The sequence shown here is derived from an EMBL/GenBank/DDBJ whole genome shotgun (WGS) entry which is preliminary data.</text>
</comment>
<dbReference type="Pfam" id="PF09648">
    <property type="entry name" value="YycI"/>
    <property type="match status" value="1"/>
</dbReference>
<feature type="domain" description="Regulatory protein YycH-like" evidence="1">
    <location>
        <begin position="81"/>
        <end position="231"/>
    </location>
</feature>
<dbReference type="Gene3D" id="2.40.128.690">
    <property type="entry name" value="YycH protein, domain 3-like"/>
    <property type="match status" value="1"/>
</dbReference>
<dbReference type="InterPro" id="IPR018604">
    <property type="entry name" value="YycI-like"/>
</dbReference>
<evidence type="ECO:0000313" key="3">
    <source>
        <dbReference type="Proteomes" id="UP001519288"/>
    </source>
</evidence>
<proteinExistence type="predicted"/>
<dbReference type="EMBL" id="JAGGLD010000007">
    <property type="protein sequence ID" value="MBP2002319.1"/>
    <property type="molecule type" value="Genomic_DNA"/>
</dbReference>
<accession>A0ABS4JNW8</accession>
<keyword evidence="3" id="KW-1185">Reference proteome</keyword>
<dbReference type="RefSeq" id="WP_209865150.1">
    <property type="nucleotide sequence ID" value="NZ_JAGGLD010000007.1"/>
</dbReference>
<evidence type="ECO:0000259" key="1">
    <source>
        <dbReference type="Pfam" id="PF09648"/>
    </source>
</evidence>
<reference evidence="2 3" key="1">
    <citation type="submission" date="2021-03" db="EMBL/GenBank/DDBJ databases">
        <title>Genomic Encyclopedia of Type Strains, Phase IV (KMG-IV): sequencing the most valuable type-strain genomes for metagenomic binning, comparative biology and taxonomic classification.</title>
        <authorList>
            <person name="Goeker M."/>
        </authorList>
    </citation>
    <scope>NUCLEOTIDE SEQUENCE [LARGE SCALE GENOMIC DNA]</scope>
    <source>
        <strain evidence="2 3">DSM 26806</strain>
    </source>
</reference>
<dbReference type="Proteomes" id="UP001519288">
    <property type="component" value="Unassembled WGS sequence"/>
</dbReference>
<organism evidence="2 3">
    <name type="scientific">Paenibacillus shirakamiensis</name>
    <dbReference type="NCBI Taxonomy" id="1265935"/>
    <lineage>
        <taxon>Bacteria</taxon>
        <taxon>Bacillati</taxon>
        <taxon>Bacillota</taxon>
        <taxon>Bacilli</taxon>
        <taxon>Bacillales</taxon>
        <taxon>Paenibacillaceae</taxon>
        <taxon>Paenibacillus</taxon>
    </lineage>
</organism>
<sequence>MHWGRAKNVLIYAFLLLNLVLGYQLWNDLDDQNDSSLDLTSLANSIQKQMDEKSIELRTSIPKDTPALPKINYRLLQQNNRRLPIQLSQPVDSKLIFNPTELIAALKPSIPTIQNYRYDAHGSRDGVFVLHPLIDEKWPLFNMNLELNYSNQKVASYQMSKIEVSEMDEEDVQKVLSASKALGLLIEKFLPNNTSVVDVELGYYGEVFNSDAQVAAPAWRFTVESGQYYYVLGGGEVISPGTGK</sequence>
<gene>
    <name evidence="2" type="ORF">J2Z69_003391</name>
</gene>
<protein>
    <submittedName>
        <fullName evidence="2">Regulatory protein YycI of two-component signal transduction system YycFG</fullName>
    </submittedName>
</protein>
<evidence type="ECO:0000313" key="2">
    <source>
        <dbReference type="EMBL" id="MBP2002319.1"/>
    </source>
</evidence>